<reference evidence="2" key="1">
    <citation type="submission" date="2020-07" db="EMBL/GenBank/DDBJ databases">
        <title>Draft Genome Sequence of a Deep-Sea Yeast, Naganishia (Cryptococcus) liquefaciens strain N6.</title>
        <authorList>
            <person name="Han Y.W."/>
            <person name="Kajitani R."/>
            <person name="Morimoto H."/>
            <person name="Parhat M."/>
            <person name="Tsubouchi H."/>
            <person name="Bakenova O."/>
            <person name="Ogata M."/>
            <person name="Argunhan B."/>
            <person name="Aoki R."/>
            <person name="Kajiwara S."/>
            <person name="Itoh T."/>
            <person name="Iwasaki H."/>
        </authorList>
    </citation>
    <scope>NUCLEOTIDE SEQUENCE</scope>
    <source>
        <strain evidence="2">N6</strain>
    </source>
</reference>
<dbReference type="InterPro" id="IPR032801">
    <property type="entry name" value="PXL2A/B/C"/>
</dbReference>
<feature type="region of interest" description="Disordered" evidence="1">
    <location>
        <begin position="369"/>
        <end position="410"/>
    </location>
</feature>
<gene>
    <name evidence="2" type="ORF">NliqN6_1377</name>
</gene>
<feature type="compositionally biased region" description="Basic and acidic residues" evidence="1">
    <location>
        <begin position="270"/>
        <end position="279"/>
    </location>
</feature>
<dbReference type="SUPFAM" id="SSF52833">
    <property type="entry name" value="Thioredoxin-like"/>
    <property type="match status" value="1"/>
</dbReference>
<feature type="compositionally biased region" description="Polar residues" evidence="1">
    <location>
        <begin position="112"/>
        <end position="121"/>
    </location>
</feature>
<feature type="region of interest" description="Disordered" evidence="1">
    <location>
        <begin position="853"/>
        <end position="898"/>
    </location>
</feature>
<evidence type="ECO:0000313" key="2">
    <source>
        <dbReference type="EMBL" id="GHJ84975.1"/>
    </source>
</evidence>
<protein>
    <submittedName>
        <fullName evidence="2">Uncharacterized protein</fullName>
    </submittedName>
</protein>
<dbReference type="AlphaFoldDB" id="A0A8H3TQX7"/>
<sequence>MVSGPFDAAYSLYSPETDILSLSSATTPQRPVSTHTFGSGGKEHAHVAMNRQFSDSSYQSLPQSPLGYRGAEAVKLSPNNIVVLDEEIDPLDKTPQEETIRRLAKAREQRNGPASSTNSTDAAMDDLFPEGSQTSSHTSVQEEEEILRQKVMPVSPSPNRRATTGIVELGPVIDTHVQRSTSLSAASSPRLGQRVLRKQVPEWTESLENLEQLRITPTTTPQFNRSGFSASTLLVSATSPMTSELDTLTLPSAPREDGILARTARRLRLGSKEKERDRVGPVGEMPTDISGPITIGQAEPRERRKTMPHIPTRTVSLAAPAWPPRVTDELDSRTHHPYNHFIYAQDYAAPYPDPSPLEEPTAQAANELINDSRRPSEQTFTSGFSLTRLTDEDNIPSERDTPGKRLAPLPEPLSGYEGGDRFSAQPLAGMSKSFSENHLVLGGPARTTIALNRGVSFQQRAVRTTKLFTLSESGSASVPAHSRTASRSRITPRGSPMLDHDAPTFPSAPSPIPRSTSRHRGLFSRNNSSFHVSAPTGHTSSDTEPSSDAPTRPFSLAARRARARAREREAEIFAAGPDRLPTTREMLDVGRHRVYDVAGRKVAFRDIIAGGVGWQTVVVFIRHWYCPLCAEYVESIVRSVTPEALESAKVKLIIIGNGSRRMLPAYSTKVMRCPFEMYTDPKLRVYRGLGMTRQTHDGGEEDEKGDYVTMGTMKGTLAVAKRAIKMPLGRPGTIPQLGGEFIFSSSLSCTYAHRMINTRSHAPIRDVIALTGARLDFIHTERGPPAPLIHRTPMLGVQVEQSDGMLFGNWGESGVRLSVEERRALEARRESEGEEWRVAKENELERIREQRERRRSRLEGLGRAACEAEDGEGLTSADEAVGTRIVGHPQKTYQSPPM</sequence>
<feature type="region of interest" description="Disordered" evidence="1">
    <location>
        <begin position="256"/>
        <end position="294"/>
    </location>
</feature>
<name>A0A8H3TQX7_9TREE</name>
<dbReference type="Pfam" id="PF13911">
    <property type="entry name" value="AhpC-TSA_2"/>
    <property type="match status" value="1"/>
</dbReference>
<dbReference type="PANTHER" id="PTHR28630:SF3">
    <property type="entry name" value="PEROXIREDOXIN-LIKE 2C"/>
    <property type="match status" value="1"/>
</dbReference>
<feature type="compositionally biased region" description="Polar residues" evidence="1">
    <location>
        <begin position="524"/>
        <end position="549"/>
    </location>
</feature>
<feature type="region of interest" description="Disordered" evidence="1">
    <location>
        <begin position="470"/>
        <end position="553"/>
    </location>
</feature>
<evidence type="ECO:0000256" key="1">
    <source>
        <dbReference type="SAM" id="MobiDB-lite"/>
    </source>
</evidence>
<dbReference type="OrthoDB" id="40334at2759"/>
<keyword evidence="3" id="KW-1185">Reference proteome</keyword>
<dbReference type="CDD" id="cd02970">
    <property type="entry name" value="PRX_like2"/>
    <property type="match status" value="1"/>
</dbReference>
<evidence type="ECO:0000313" key="3">
    <source>
        <dbReference type="Proteomes" id="UP000620104"/>
    </source>
</evidence>
<accession>A0A8H3TQX7</accession>
<feature type="compositionally biased region" description="Polar residues" evidence="1">
    <location>
        <begin position="377"/>
        <end position="388"/>
    </location>
</feature>
<dbReference type="InterPro" id="IPR036249">
    <property type="entry name" value="Thioredoxin-like_sf"/>
</dbReference>
<feature type="region of interest" description="Disordered" evidence="1">
    <location>
        <begin position="104"/>
        <end position="140"/>
    </location>
</feature>
<organism evidence="2 3">
    <name type="scientific">Naganishia liquefaciens</name>
    <dbReference type="NCBI Taxonomy" id="104408"/>
    <lineage>
        <taxon>Eukaryota</taxon>
        <taxon>Fungi</taxon>
        <taxon>Dikarya</taxon>
        <taxon>Basidiomycota</taxon>
        <taxon>Agaricomycotina</taxon>
        <taxon>Tremellomycetes</taxon>
        <taxon>Filobasidiales</taxon>
        <taxon>Filobasidiaceae</taxon>
        <taxon>Naganishia</taxon>
    </lineage>
</organism>
<comment type="caution">
    <text evidence="2">The sequence shown here is derived from an EMBL/GenBank/DDBJ whole genome shotgun (WGS) entry which is preliminary data.</text>
</comment>
<dbReference type="Proteomes" id="UP000620104">
    <property type="component" value="Unassembled WGS sequence"/>
</dbReference>
<dbReference type="PANTHER" id="PTHR28630">
    <property type="match status" value="1"/>
</dbReference>
<dbReference type="EMBL" id="BLZA01000010">
    <property type="protein sequence ID" value="GHJ84975.1"/>
    <property type="molecule type" value="Genomic_DNA"/>
</dbReference>
<proteinExistence type="predicted"/>